<keyword evidence="5" id="KW-0723">Serine/threonine-protein kinase</keyword>
<dbReference type="EMBL" id="JAKROA010000018">
    <property type="protein sequence ID" value="KAL5103386.1"/>
    <property type="molecule type" value="Genomic_DNA"/>
</dbReference>
<dbReference type="Proteomes" id="UP001651158">
    <property type="component" value="Unassembled WGS sequence"/>
</dbReference>
<evidence type="ECO:0000313" key="14">
    <source>
        <dbReference type="Proteomes" id="UP001651158"/>
    </source>
</evidence>
<dbReference type="PROSITE" id="PS00108">
    <property type="entry name" value="PROTEIN_KINASE_ST"/>
    <property type="match status" value="1"/>
</dbReference>
<comment type="caution">
    <text evidence="13">The sequence shown here is derived from an EMBL/GenBank/DDBJ whole genome shotgun (WGS) entry which is preliminary data.</text>
</comment>
<comment type="subcellular location">
    <subcellularLocation>
        <location evidence="1">Nucleus</location>
    </subcellularLocation>
</comment>
<evidence type="ECO:0000256" key="4">
    <source>
        <dbReference type="ARBA" id="ARBA00014973"/>
    </source>
</evidence>
<name>A0ABR4Q144_9CEST</name>
<evidence type="ECO:0000256" key="1">
    <source>
        <dbReference type="ARBA" id="ARBA00004123"/>
    </source>
</evidence>
<dbReference type="InterPro" id="IPR011009">
    <property type="entry name" value="Kinase-like_dom_sf"/>
</dbReference>
<dbReference type="Gene3D" id="2.20.25.190">
    <property type="match status" value="1"/>
</dbReference>
<evidence type="ECO:0000313" key="13">
    <source>
        <dbReference type="EMBL" id="KAL5103386.1"/>
    </source>
</evidence>
<protein>
    <recommendedName>
        <fullName evidence="4">Transcription elongation factor 1 homolog</fullName>
    </recommendedName>
</protein>
<evidence type="ECO:0000256" key="11">
    <source>
        <dbReference type="ARBA" id="ARBA00023242"/>
    </source>
</evidence>
<keyword evidence="6" id="KW-0808">Transferase</keyword>
<dbReference type="SUPFAM" id="SSF57783">
    <property type="entry name" value="Zinc beta-ribbon"/>
    <property type="match status" value="1"/>
</dbReference>
<dbReference type="PANTHER" id="PTHR46716">
    <property type="entry name" value="MITOGEN-ACTIVATED PROTEIN KINASE KINASE KINASE 7"/>
    <property type="match status" value="1"/>
</dbReference>
<dbReference type="SUPFAM" id="SSF56112">
    <property type="entry name" value="Protein kinase-like (PK-like)"/>
    <property type="match status" value="1"/>
</dbReference>
<gene>
    <name evidence="13" type="ORF">TcWFU_005567</name>
</gene>
<keyword evidence="9" id="KW-0862">Zinc</keyword>
<dbReference type="InterPro" id="IPR000719">
    <property type="entry name" value="Prot_kinase_dom"/>
</dbReference>
<dbReference type="Gene3D" id="1.10.510.10">
    <property type="entry name" value="Transferase(Phosphotransferase) domain 1"/>
    <property type="match status" value="1"/>
</dbReference>
<keyword evidence="11" id="KW-0539">Nucleus</keyword>
<proteinExistence type="inferred from homology"/>
<evidence type="ECO:0000256" key="8">
    <source>
        <dbReference type="ARBA" id="ARBA00022777"/>
    </source>
</evidence>
<organism evidence="13 14">
    <name type="scientific">Taenia crassiceps</name>
    <dbReference type="NCBI Taxonomy" id="6207"/>
    <lineage>
        <taxon>Eukaryota</taxon>
        <taxon>Metazoa</taxon>
        <taxon>Spiralia</taxon>
        <taxon>Lophotrochozoa</taxon>
        <taxon>Platyhelminthes</taxon>
        <taxon>Cestoda</taxon>
        <taxon>Eucestoda</taxon>
        <taxon>Cyclophyllidea</taxon>
        <taxon>Taeniidae</taxon>
        <taxon>Taenia</taxon>
    </lineage>
</organism>
<dbReference type="Pfam" id="PF05129">
    <property type="entry name" value="Zn_ribbon_Elf1"/>
    <property type="match status" value="1"/>
</dbReference>
<feature type="domain" description="Protein kinase" evidence="12">
    <location>
        <begin position="42"/>
        <end position="293"/>
    </location>
</feature>
<dbReference type="SMART" id="SM00220">
    <property type="entry name" value="S_TKc"/>
    <property type="match status" value="1"/>
</dbReference>
<keyword evidence="10" id="KW-0067">ATP-binding</keyword>
<evidence type="ECO:0000256" key="5">
    <source>
        <dbReference type="ARBA" id="ARBA00022527"/>
    </source>
</evidence>
<evidence type="ECO:0000256" key="6">
    <source>
        <dbReference type="ARBA" id="ARBA00022679"/>
    </source>
</evidence>
<comment type="similarity">
    <text evidence="2">Belongs to the protein kinase superfamily. STE Ser/Thr protein kinase family. MAP kinase kinase kinase subfamily.</text>
</comment>
<evidence type="ECO:0000256" key="10">
    <source>
        <dbReference type="ARBA" id="ARBA00022840"/>
    </source>
</evidence>
<dbReference type="PROSITE" id="PS50011">
    <property type="entry name" value="PROTEIN_KINASE_DOM"/>
    <property type="match status" value="1"/>
</dbReference>
<evidence type="ECO:0000256" key="2">
    <source>
        <dbReference type="ARBA" id="ARBA00006529"/>
    </source>
</evidence>
<keyword evidence="7" id="KW-0547">Nucleotide-binding</keyword>
<sequence>MDYDKPVPKYSCRSFQKQLDDELRSYKEKIKSINNITEEEIQIERKSVSGGSFGDVSFGTYRGKNVVKKDFRNMTTSNDRKYNYRETCTLATCNHQNIVKFIGAGPNTQMAELRYVVIERASNASLAELIHSTAHYSIWHVMLWNLHLADGLEYLHSRSEPIIHRDLKPANMLLFDGCTTLKISDFGSSKIFEAGKEELQSVNQGSRLYMAPEVQQRRADENYTWYTEKVDIYSMMVSMWEMVTRTLEQNVNPHTTMIQLCPPFLKRLIDCGMALDPDQRPSASQLVGLLDFIMRKVCTKTTSQLYIDFECGEIPSLYQQAHTYPVNSNSDSLYASVSDEGATVRFSDSVEEVAHGRKTPGDGRESPLYATFELPKYQRMPSDGMSRNYDFKEIPNCCGNENAQSKEAESRRSCVTTAGETEQPICPTNSSESVRKLYQRHVEVAEEYVRLSEELKRLRKQWDEKVAQIIRVRSIPPWQVDNYKKSIKDYCELYATMRSREDLCTSSSNSRISWQIRCAFAMGRRKSSRKPPPKARVLEPLPKQFNCPFCNREGSCEVEMEKKTGYVKCGICLEDYQTSVNALSQEIDVYNDWIDECELANS</sequence>
<evidence type="ECO:0000256" key="9">
    <source>
        <dbReference type="ARBA" id="ARBA00022833"/>
    </source>
</evidence>
<keyword evidence="8" id="KW-0418">Kinase</keyword>
<comment type="similarity">
    <text evidence="3">Belongs to the ELOF1 family.</text>
</comment>
<evidence type="ECO:0000256" key="3">
    <source>
        <dbReference type="ARBA" id="ARBA00009730"/>
    </source>
</evidence>
<dbReference type="InterPro" id="IPR008271">
    <property type="entry name" value="Ser/Thr_kinase_AS"/>
</dbReference>
<dbReference type="InterPro" id="IPR007808">
    <property type="entry name" value="Elf1"/>
</dbReference>
<reference evidence="13 14" key="1">
    <citation type="journal article" date="2022" name="Front. Cell. Infect. Microbiol.">
        <title>The Genomes of Two Strains of Taenia crassiceps the Animal Model for the Study of Human Cysticercosis.</title>
        <authorList>
            <person name="Bobes R.J."/>
            <person name="Estrada K."/>
            <person name="Rios-Valencia D.G."/>
            <person name="Calderon-Gallegos A."/>
            <person name="de la Torre P."/>
            <person name="Carrero J.C."/>
            <person name="Sanchez-Flores A."/>
            <person name="Laclette J.P."/>
        </authorList>
    </citation>
    <scope>NUCLEOTIDE SEQUENCE [LARGE SCALE GENOMIC DNA]</scope>
    <source>
        <strain evidence="13">WFUcys</strain>
    </source>
</reference>
<dbReference type="InterPro" id="IPR038567">
    <property type="entry name" value="T_Elf1_sf"/>
</dbReference>
<keyword evidence="14" id="KW-1185">Reference proteome</keyword>
<dbReference type="Pfam" id="PF00069">
    <property type="entry name" value="Pkinase"/>
    <property type="match status" value="1"/>
</dbReference>
<accession>A0ABR4Q144</accession>
<evidence type="ECO:0000256" key="7">
    <source>
        <dbReference type="ARBA" id="ARBA00022741"/>
    </source>
</evidence>
<dbReference type="Gene3D" id="3.30.200.20">
    <property type="entry name" value="Phosphorylase Kinase, domain 1"/>
    <property type="match status" value="1"/>
</dbReference>
<evidence type="ECO:0000259" key="12">
    <source>
        <dbReference type="PROSITE" id="PS50011"/>
    </source>
</evidence>
<dbReference type="PANTHER" id="PTHR46716:SF1">
    <property type="entry name" value="MITOGEN-ACTIVATED PROTEIN KINASE KINASE KINASE 7"/>
    <property type="match status" value="1"/>
</dbReference>